<protein>
    <submittedName>
        <fullName evidence="6">TetR/AcrR family transcriptional regulator</fullName>
    </submittedName>
</protein>
<dbReference type="SUPFAM" id="SSF46689">
    <property type="entry name" value="Homeodomain-like"/>
    <property type="match status" value="1"/>
</dbReference>
<accession>A0ABN2SXA2</accession>
<evidence type="ECO:0000256" key="2">
    <source>
        <dbReference type="ARBA" id="ARBA00023125"/>
    </source>
</evidence>
<keyword evidence="3" id="KW-0804">Transcription</keyword>
<dbReference type="InterPro" id="IPR036271">
    <property type="entry name" value="Tet_transcr_reg_TetR-rel_C_sf"/>
</dbReference>
<dbReference type="Pfam" id="PF00440">
    <property type="entry name" value="TetR_N"/>
    <property type="match status" value="1"/>
</dbReference>
<dbReference type="Gene3D" id="1.10.357.10">
    <property type="entry name" value="Tetracycline Repressor, domain 2"/>
    <property type="match status" value="1"/>
</dbReference>
<evidence type="ECO:0000313" key="7">
    <source>
        <dbReference type="Proteomes" id="UP001501116"/>
    </source>
</evidence>
<dbReference type="PANTHER" id="PTHR47506">
    <property type="entry name" value="TRANSCRIPTIONAL REGULATORY PROTEIN"/>
    <property type="match status" value="1"/>
</dbReference>
<dbReference type="InterPro" id="IPR009057">
    <property type="entry name" value="Homeodomain-like_sf"/>
</dbReference>
<evidence type="ECO:0000256" key="3">
    <source>
        <dbReference type="ARBA" id="ARBA00023163"/>
    </source>
</evidence>
<keyword evidence="7" id="KW-1185">Reference proteome</keyword>
<dbReference type="PRINTS" id="PR00455">
    <property type="entry name" value="HTHTETR"/>
</dbReference>
<evidence type="ECO:0000313" key="6">
    <source>
        <dbReference type="EMBL" id="GAA1993107.1"/>
    </source>
</evidence>
<sequence length="197" mass="21004">MAAGAPPNPVATRVKILETATELFYRKGVHAVGVNEIAARASASKLSLYKYFPGKDELVRTMLAEHSDRIHAWLERRTADAPGGPARVLSVFDLLIEWFAQPGYQGCAVVNTVTDTRAEPAVAEIARRHLVRYRELLEARLAELPVPDAPALARHLLLLIEGASVVTAIDGEPAAGADARAAAELLVSAAVAAGTRP</sequence>
<keyword evidence="1" id="KW-0805">Transcription regulation</keyword>
<proteinExistence type="predicted"/>
<name>A0ABN2SXA2_9PSEU</name>
<reference evidence="6 7" key="1">
    <citation type="journal article" date="2019" name="Int. J. Syst. Evol. Microbiol.">
        <title>The Global Catalogue of Microorganisms (GCM) 10K type strain sequencing project: providing services to taxonomists for standard genome sequencing and annotation.</title>
        <authorList>
            <consortium name="The Broad Institute Genomics Platform"/>
            <consortium name="The Broad Institute Genome Sequencing Center for Infectious Disease"/>
            <person name="Wu L."/>
            <person name="Ma J."/>
        </authorList>
    </citation>
    <scope>NUCLEOTIDE SEQUENCE [LARGE SCALE GENOMIC DNA]</scope>
    <source>
        <strain evidence="6 7">JCM 14545</strain>
    </source>
</reference>
<keyword evidence="2 4" id="KW-0238">DNA-binding</keyword>
<organism evidence="6 7">
    <name type="scientific">Amycolatopsis minnesotensis</name>
    <dbReference type="NCBI Taxonomy" id="337894"/>
    <lineage>
        <taxon>Bacteria</taxon>
        <taxon>Bacillati</taxon>
        <taxon>Actinomycetota</taxon>
        <taxon>Actinomycetes</taxon>
        <taxon>Pseudonocardiales</taxon>
        <taxon>Pseudonocardiaceae</taxon>
        <taxon>Amycolatopsis</taxon>
    </lineage>
</organism>
<dbReference type="Proteomes" id="UP001501116">
    <property type="component" value="Unassembled WGS sequence"/>
</dbReference>
<gene>
    <name evidence="6" type="ORF">GCM10009754_85320</name>
</gene>
<dbReference type="PANTHER" id="PTHR47506:SF1">
    <property type="entry name" value="HTH-TYPE TRANSCRIPTIONAL REGULATOR YJDC"/>
    <property type="match status" value="1"/>
</dbReference>
<evidence type="ECO:0000259" key="5">
    <source>
        <dbReference type="PROSITE" id="PS50977"/>
    </source>
</evidence>
<dbReference type="RefSeq" id="WP_344431801.1">
    <property type="nucleotide sequence ID" value="NZ_BAAANN010000069.1"/>
</dbReference>
<dbReference type="PROSITE" id="PS50977">
    <property type="entry name" value="HTH_TETR_2"/>
    <property type="match status" value="1"/>
</dbReference>
<dbReference type="InterPro" id="IPR001647">
    <property type="entry name" value="HTH_TetR"/>
</dbReference>
<evidence type="ECO:0000256" key="4">
    <source>
        <dbReference type="PROSITE-ProRule" id="PRU00335"/>
    </source>
</evidence>
<feature type="domain" description="HTH tetR-type" evidence="5">
    <location>
        <begin position="10"/>
        <end position="70"/>
    </location>
</feature>
<evidence type="ECO:0000256" key="1">
    <source>
        <dbReference type="ARBA" id="ARBA00023015"/>
    </source>
</evidence>
<dbReference type="EMBL" id="BAAANN010000069">
    <property type="protein sequence ID" value="GAA1993107.1"/>
    <property type="molecule type" value="Genomic_DNA"/>
</dbReference>
<comment type="caution">
    <text evidence="6">The sequence shown here is derived from an EMBL/GenBank/DDBJ whole genome shotgun (WGS) entry which is preliminary data.</text>
</comment>
<dbReference type="SUPFAM" id="SSF48498">
    <property type="entry name" value="Tetracyclin repressor-like, C-terminal domain"/>
    <property type="match status" value="1"/>
</dbReference>
<feature type="DNA-binding region" description="H-T-H motif" evidence="4">
    <location>
        <begin position="33"/>
        <end position="52"/>
    </location>
</feature>